<organism evidence="2 3">
    <name type="scientific">Enterospora canceri</name>
    <dbReference type="NCBI Taxonomy" id="1081671"/>
    <lineage>
        <taxon>Eukaryota</taxon>
        <taxon>Fungi</taxon>
        <taxon>Fungi incertae sedis</taxon>
        <taxon>Microsporidia</taxon>
        <taxon>Enterocytozoonidae</taxon>
        <taxon>Enterospora</taxon>
    </lineage>
</organism>
<feature type="transmembrane region" description="Helical" evidence="1">
    <location>
        <begin position="154"/>
        <end position="174"/>
    </location>
</feature>
<name>A0A1Y1S7H5_9MICR</name>
<proteinExistence type="predicted"/>
<dbReference type="VEuPathDB" id="MicrosporidiaDB:ECANGB1_732"/>
<comment type="caution">
    <text evidence="2">The sequence shown here is derived from an EMBL/GenBank/DDBJ whole genome shotgun (WGS) entry which is preliminary data.</text>
</comment>
<dbReference type="EMBL" id="LWDP01000021">
    <property type="protein sequence ID" value="ORD94414.1"/>
    <property type="molecule type" value="Genomic_DNA"/>
</dbReference>
<accession>A0A1Y1S7H5</accession>
<evidence type="ECO:0000313" key="3">
    <source>
        <dbReference type="Proteomes" id="UP000192639"/>
    </source>
</evidence>
<keyword evidence="1" id="KW-0812">Transmembrane</keyword>
<dbReference type="OrthoDB" id="2189693at2759"/>
<dbReference type="Proteomes" id="UP000192639">
    <property type="component" value="Unassembled WGS sequence"/>
</dbReference>
<dbReference type="AlphaFoldDB" id="A0A1Y1S7H5"/>
<keyword evidence="3" id="KW-1185">Reference proteome</keyword>
<gene>
    <name evidence="2" type="ORF">ECANGB1_732</name>
</gene>
<protein>
    <submittedName>
        <fullName evidence="2">Uncharacterized protein</fullName>
    </submittedName>
</protein>
<evidence type="ECO:0000313" key="2">
    <source>
        <dbReference type="EMBL" id="ORD94414.1"/>
    </source>
</evidence>
<keyword evidence="1" id="KW-0472">Membrane</keyword>
<keyword evidence="1" id="KW-1133">Transmembrane helix</keyword>
<reference evidence="2 3" key="1">
    <citation type="journal article" date="2017" name="Environ. Microbiol.">
        <title>Decay of the glycolytic pathway and adaptation to intranuclear parasitism within Enterocytozoonidae microsporidia.</title>
        <authorList>
            <person name="Wiredu Boakye D."/>
            <person name="Jaroenlak P."/>
            <person name="Prachumwat A."/>
            <person name="Williams T.A."/>
            <person name="Bateman K.S."/>
            <person name="Itsathitphaisarn O."/>
            <person name="Sritunyalucksana K."/>
            <person name="Paszkiewicz K.H."/>
            <person name="Moore K.A."/>
            <person name="Stentiford G.D."/>
            <person name="Williams B.A."/>
        </authorList>
    </citation>
    <scope>NUCLEOTIDE SEQUENCE [LARGE SCALE GENOMIC DNA]</scope>
    <source>
        <strain evidence="2 3">GB1</strain>
    </source>
</reference>
<evidence type="ECO:0000256" key="1">
    <source>
        <dbReference type="SAM" id="Phobius"/>
    </source>
</evidence>
<sequence>MLSNFQKLVKDTQNLLEQNKQKQNDEIEFRIQSNLKALKILATKIEDDGVRNEALKTLSGLGYNETSNVNRAFRNRINSKINNKVEEIKSNIDDLVEEEMYQNSKKLQEMTNKFNQTLSYDKKALEQTLNVFDKNTKESKSATKAIIENDSFSSFGYFTSTLFILLIMWIIIGWL</sequence>